<evidence type="ECO:0000256" key="1">
    <source>
        <dbReference type="ARBA" id="ARBA00004651"/>
    </source>
</evidence>
<evidence type="ECO:0000256" key="4">
    <source>
        <dbReference type="ARBA" id="ARBA00022475"/>
    </source>
</evidence>
<dbReference type="PANTHER" id="PTHR34308">
    <property type="entry name" value="COBALAMIN BIOSYNTHESIS PROTEIN CBIB"/>
    <property type="match status" value="1"/>
</dbReference>
<dbReference type="AlphaFoldDB" id="A0A944D9T7"/>
<comment type="subcellular location">
    <subcellularLocation>
        <location evidence="1 9">Cell membrane</location>
        <topology evidence="1 9">Multi-pass membrane protein</topology>
    </subcellularLocation>
</comment>
<dbReference type="InterPro" id="IPR004485">
    <property type="entry name" value="Cobalamin_biosynth_CobD/CbiB"/>
</dbReference>
<evidence type="ECO:0000256" key="9">
    <source>
        <dbReference type="HAMAP-Rule" id="MF_00024"/>
    </source>
</evidence>
<keyword evidence="11" id="KW-1185">Reference proteome</keyword>
<dbReference type="EMBL" id="JAEKFT010000006">
    <property type="protein sequence ID" value="MBT0961071.1"/>
    <property type="molecule type" value="Genomic_DNA"/>
</dbReference>
<evidence type="ECO:0000256" key="8">
    <source>
        <dbReference type="ARBA" id="ARBA00023136"/>
    </source>
</evidence>
<gene>
    <name evidence="9" type="primary">cobD</name>
    <name evidence="10" type="ORF">I8J34_07765</name>
</gene>
<keyword evidence="6 9" id="KW-0812">Transmembrane</keyword>
<evidence type="ECO:0000256" key="5">
    <source>
        <dbReference type="ARBA" id="ARBA00022573"/>
    </source>
</evidence>
<evidence type="ECO:0000313" key="10">
    <source>
        <dbReference type="EMBL" id="MBT0961071.1"/>
    </source>
</evidence>
<dbReference type="GO" id="GO:0009236">
    <property type="term" value="P:cobalamin biosynthetic process"/>
    <property type="evidence" value="ECO:0007669"/>
    <property type="project" value="UniProtKB-UniRule"/>
</dbReference>
<keyword evidence="8 9" id="KW-0472">Membrane</keyword>
<feature type="transmembrane region" description="Helical" evidence="9">
    <location>
        <begin position="151"/>
        <end position="173"/>
    </location>
</feature>
<keyword evidence="7 9" id="KW-1133">Transmembrane helix</keyword>
<evidence type="ECO:0000256" key="2">
    <source>
        <dbReference type="ARBA" id="ARBA00004953"/>
    </source>
</evidence>
<name>A0A944D9T7_DENI1</name>
<keyword evidence="4 9" id="KW-1003">Cell membrane</keyword>
<evidence type="ECO:0000256" key="7">
    <source>
        <dbReference type="ARBA" id="ARBA00022989"/>
    </source>
</evidence>
<comment type="similarity">
    <text evidence="3 9">Belongs to the CobD/CbiB family.</text>
</comment>
<dbReference type="HAMAP" id="MF_00024">
    <property type="entry name" value="CobD_CbiB"/>
    <property type="match status" value="1"/>
</dbReference>
<keyword evidence="5 9" id="KW-0169">Cobalamin biosynthesis</keyword>
<evidence type="ECO:0000256" key="6">
    <source>
        <dbReference type="ARBA" id="ARBA00022692"/>
    </source>
</evidence>
<comment type="caution">
    <text evidence="10">The sequence shown here is derived from an EMBL/GenBank/DDBJ whole genome shotgun (WGS) entry which is preliminary data.</text>
</comment>
<dbReference type="GO" id="GO:0048472">
    <property type="term" value="F:threonine-phosphate decarboxylase activity"/>
    <property type="evidence" value="ECO:0007669"/>
    <property type="project" value="InterPro"/>
</dbReference>
<dbReference type="GO" id="GO:0005886">
    <property type="term" value="C:plasma membrane"/>
    <property type="evidence" value="ECO:0007669"/>
    <property type="project" value="UniProtKB-SubCell"/>
</dbReference>
<dbReference type="Pfam" id="PF03186">
    <property type="entry name" value="CobD_Cbib"/>
    <property type="match status" value="1"/>
</dbReference>
<accession>A0A944D9T7</accession>
<dbReference type="PANTHER" id="PTHR34308:SF1">
    <property type="entry name" value="COBALAMIN BIOSYNTHESIS PROTEIN CBIB"/>
    <property type="match status" value="1"/>
</dbReference>
<comment type="pathway">
    <text evidence="2 9">Cofactor biosynthesis; adenosylcobalamin biosynthesis.</text>
</comment>
<dbReference type="RefSeq" id="WP_214360826.1">
    <property type="nucleotide sequence ID" value="NZ_JAEKFT010000006.1"/>
</dbReference>
<evidence type="ECO:0000313" key="11">
    <source>
        <dbReference type="Proteomes" id="UP000694660"/>
    </source>
</evidence>
<feature type="transmembrane region" description="Helical" evidence="9">
    <location>
        <begin position="79"/>
        <end position="98"/>
    </location>
</feature>
<dbReference type="Proteomes" id="UP000694660">
    <property type="component" value="Unassembled WGS sequence"/>
</dbReference>
<sequence>MPPFTQLALTLAAGVLLDRLIGEPRRYHPLVGFGRLAGALERRLNRPAFGIARGALAWSLAVLPLVLIALWLRQQGGGVALATDAILLWFALGARSLVEHAQAVATPLQAGDLAEARRRVGWIVSRDTAALTPAQVAAAGTESVLENGNDAIFGTLFWFLVGGGPGTLLFRLANTLDAMWGYRTERYLHFGRLAARIDDVLGWLPARLTALSYALLGHTRSALHSWRHQAPAWKSPNAGPVMAAGAGALQVQLGGEAPYHGQMTQRPALGTGAAPDAASLVAAIALVRRALVLWVALALLAGGLVWGLAHA</sequence>
<comment type="function">
    <text evidence="9">Converts cobyric acid to cobinamide by the addition of aminopropanol on the F carboxylic group.</text>
</comment>
<proteinExistence type="inferred from homology"/>
<comment type="caution">
    <text evidence="9">Lacks conserved residue(s) required for the propagation of feature annotation.</text>
</comment>
<evidence type="ECO:0000256" key="3">
    <source>
        <dbReference type="ARBA" id="ARBA00006263"/>
    </source>
</evidence>
<reference evidence="11" key="1">
    <citation type="journal article" date="2022" name="ISME J.">
        <title>Genetic and phylogenetic analysis of dissimilatory iodate-reducing bacteria identifies potential niches across the world's oceans.</title>
        <authorList>
            <person name="Reyes-Umana V."/>
            <person name="Henning Z."/>
            <person name="Lee K."/>
            <person name="Barnum T.P."/>
            <person name="Coates J.D."/>
        </authorList>
    </citation>
    <scope>NUCLEOTIDE SEQUENCE [LARGE SCALE GENOMIC DNA]</scope>
    <source>
        <strain evidence="11">IR12</strain>
    </source>
</reference>
<feature type="transmembrane region" description="Helical" evidence="9">
    <location>
        <begin position="291"/>
        <end position="309"/>
    </location>
</feature>
<organism evidence="10 11">
    <name type="scientific">Denitromonas iodatirespirans</name>
    <dbReference type="NCBI Taxonomy" id="2795389"/>
    <lineage>
        <taxon>Bacteria</taxon>
        <taxon>Pseudomonadati</taxon>
        <taxon>Pseudomonadota</taxon>
        <taxon>Betaproteobacteria</taxon>
        <taxon>Rhodocyclales</taxon>
        <taxon>Zoogloeaceae</taxon>
        <taxon>Denitromonas</taxon>
    </lineage>
</organism>
<dbReference type="GO" id="GO:0015420">
    <property type="term" value="F:ABC-type vitamin B12 transporter activity"/>
    <property type="evidence" value="ECO:0007669"/>
    <property type="project" value="UniProtKB-UniRule"/>
</dbReference>
<feature type="transmembrane region" description="Helical" evidence="9">
    <location>
        <begin position="51"/>
        <end position="72"/>
    </location>
</feature>
<protein>
    <recommendedName>
        <fullName evidence="9">Cobalamin biosynthesis protein CobD</fullName>
    </recommendedName>
</protein>
<dbReference type="NCBIfam" id="TIGR00380">
    <property type="entry name" value="cobal_cbiB"/>
    <property type="match status" value="1"/>
</dbReference>